<comment type="caution">
    <text evidence="1">The sequence shown here is derived from an EMBL/GenBank/DDBJ whole genome shotgun (WGS) entry which is preliminary data.</text>
</comment>
<sequence length="350" mass="39867">MLPEVRWVFSDGRFALRDLINLSPVYDSWPAGHGSCVYLRIYTHPCDRPANTFSDASQSDINWNVYFYAGQGIDVRARPRSHDKLTSSDAASLHYKLAFKSQHRYMIPLLFWSAEWISKNLLDMAEQAMMLALSTYQPWVLKDVNPEKNSAQIVEHQRQAQFLTVTAQATAQKISWPRLNPFGCNISSPVFVTGVNKFINCIRMPAGDSNLRTFTTYRVRRTAQKVGAELWNLSITLFDPDTITSSMMTFSFKPENKAMRLQQPGVRYLVFEVMDDKKPHSNAWVGMPSVGPFQNFDRPSSLAVRVEWLMKARVNGIAAHCKGSTWISTLSDSGWSRGILRAWYAFTELS</sequence>
<dbReference type="EMBL" id="CM046515">
    <property type="protein sequence ID" value="KAI8649159.1"/>
    <property type="molecule type" value="Genomic_DNA"/>
</dbReference>
<dbReference type="Proteomes" id="UP001065298">
    <property type="component" value="Chromosome 13"/>
</dbReference>
<organism evidence="1 2">
    <name type="scientific">Fusarium keratoplasticum</name>
    <dbReference type="NCBI Taxonomy" id="1328300"/>
    <lineage>
        <taxon>Eukaryota</taxon>
        <taxon>Fungi</taxon>
        <taxon>Dikarya</taxon>
        <taxon>Ascomycota</taxon>
        <taxon>Pezizomycotina</taxon>
        <taxon>Sordariomycetes</taxon>
        <taxon>Hypocreomycetidae</taxon>
        <taxon>Hypocreales</taxon>
        <taxon>Nectriaceae</taxon>
        <taxon>Fusarium</taxon>
        <taxon>Fusarium solani species complex</taxon>
    </lineage>
</organism>
<gene>
    <name evidence="1" type="ORF">NCS57_01452100</name>
</gene>
<reference evidence="1" key="1">
    <citation type="submission" date="2022-06" db="EMBL/GenBank/DDBJ databases">
        <title>Fusarium solani species complex genomes reveal bases of compartmentalisation and animal pathogenesis.</title>
        <authorList>
            <person name="Tsai I.J."/>
        </authorList>
    </citation>
    <scope>NUCLEOTIDE SEQUENCE</scope>
    <source>
        <strain evidence="1">Fu6.1</strain>
    </source>
</reference>
<proteinExistence type="predicted"/>
<accession>A0ACC0QB42</accession>
<evidence type="ECO:0000313" key="2">
    <source>
        <dbReference type="Proteomes" id="UP001065298"/>
    </source>
</evidence>
<protein>
    <submittedName>
        <fullName evidence="1">Bulb-type lectin domain-containing protein</fullName>
    </submittedName>
</protein>
<keyword evidence="2" id="KW-1185">Reference proteome</keyword>
<evidence type="ECO:0000313" key="1">
    <source>
        <dbReference type="EMBL" id="KAI8649159.1"/>
    </source>
</evidence>
<name>A0ACC0QB42_9HYPO</name>